<proteinExistence type="predicted"/>
<dbReference type="EMBL" id="CM000883">
    <property type="protein sequence ID" value="PNT63156.1"/>
    <property type="molecule type" value="Genomic_DNA"/>
</dbReference>
<accession>A0A2K2CMA3</accession>
<sequence length="96" mass="11569">MYVLRKSETYIHCHDLKNLLQSLTFSLMHRVENFHRQHKCLVRTKVVTARSHEDKKNNMCFGMSSGGRRCQHHYFLLPAVNYYFPKSYVFISFRIQ</sequence>
<keyword evidence="3" id="KW-1185">Reference proteome</keyword>
<evidence type="ECO:0000313" key="3">
    <source>
        <dbReference type="Proteomes" id="UP000008810"/>
    </source>
</evidence>
<dbReference type="Proteomes" id="UP000008810">
    <property type="component" value="Chromosome 4"/>
</dbReference>
<organism evidence="1">
    <name type="scientific">Brachypodium distachyon</name>
    <name type="common">Purple false brome</name>
    <name type="synonym">Trachynia distachya</name>
    <dbReference type="NCBI Taxonomy" id="15368"/>
    <lineage>
        <taxon>Eukaryota</taxon>
        <taxon>Viridiplantae</taxon>
        <taxon>Streptophyta</taxon>
        <taxon>Embryophyta</taxon>
        <taxon>Tracheophyta</taxon>
        <taxon>Spermatophyta</taxon>
        <taxon>Magnoliopsida</taxon>
        <taxon>Liliopsida</taxon>
        <taxon>Poales</taxon>
        <taxon>Poaceae</taxon>
        <taxon>BOP clade</taxon>
        <taxon>Pooideae</taxon>
        <taxon>Stipodae</taxon>
        <taxon>Brachypodieae</taxon>
        <taxon>Brachypodium</taxon>
    </lineage>
</organism>
<dbReference type="EnsemblPlants" id="PNT63156">
    <property type="protein sequence ID" value="PNT63156"/>
    <property type="gene ID" value="BRADI_4g12222v3"/>
</dbReference>
<protein>
    <submittedName>
        <fullName evidence="1 2">Uncharacterized protein</fullName>
    </submittedName>
</protein>
<reference evidence="1" key="2">
    <citation type="submission" date="2017-06" db="EMBL/GenBank/DDBJ databases">
        <title>WGS assembly of Brachypodium distachyon.</title>
        <authorList>
            <consortium name="The International Brachypodium Initiative"/>
            <person name="Lucas S."/>
            <person name="Harmon-Smith M."/>
            <person name="Lail K."/>
            <person name="Tice H."/>
            <person name="Grimwood J."/>
            <person name="Bruce D."/>
            <person name="Barry K."/>
            <person name="Shu S."/>
            <person name="Lindquist E."/>
            <person name="Wang M."/>
            <person name="Pitluck S."/>
            <person name="Vogel J.P."/>
            <person name="Garvin D.F."/>
            <person name="Mockler T.C."/>
            <person name="Schmutz J."/>
            <person name="Rokhsar D."/>
            <person name="Bevan M.W."/>
        </authorList>
    </citation>
    <scope>NUCLEOTIDE SEQUENCE</scope>
    <source>
        <strain evidence="1">Bd21</strain>
    </source>
</reference>
<gene>
    <name evidence="1" type="ORF">BRADI_4g12222v3</name>
</gene>
<name>A0A2K2CMA3_BRADI</name>
<evidence type="ECO:0000313" key="2">
    <source>
        <dbReference type="EnsemblPlants" id="PNT63156"/>
    </source>
</evidence>
<dbReference type="Gramene" id="PNT63156">
    <property type="protein sequence ID" value="PNT63156"/>
    <property type="gene ID" value="BRADI_4g12222v3"/>
</dbReference>
<dbReference type="InParanoid" id="A0A2K2CMA3"/>
<evidence type="ECO:0000313" key="1">
    <source>
        <dbReference type="EMBL" id="PNT63156.1"/>
    </source>
</evidence>
<dbReference type="AlphaFoldDB" id="A0A2K2CMA3"/>
<reference evidence="1 2" key="1">
    <citation type="journal article" date="2010" name="Nature">
        <title>Genome sequencing and analysis of the model grass Brachypodium distachyon.</title>
        <authorList>
            <consortium name="International Brachypodium Initiative"/>
        </authorList>
    </citation>
    <scope>NUCLEOTIDE SEQUENCE [LARGE SCALE GENOMIC DNA]</scope>
    <source>
        <strain evidence="1 2">Bd21</strain>
    </source>
</reference>
<reference evidence="2" key="3">
    <citation type="submission" date="2018-08" db="UniProtKB">
        <authorList>
            <consortium name="EnsemblPlants"/>
        </authorList>
    </citation>
    <scope>IDENTIFICATION</scope>
    <source>
        <strain evidence="2">cv. Bd21</strain>
    </source>
</reference>